<organism evidence="1 2">
    <name type="scientific">Klenkia soli</name>
    <dbReference type="NCBI Taxonomy" id="1052260"/>
    <lineage>
        <taxon>Bacteria</taxon>
        <taxon>Bacillati</taxon>
        <taxon>Actinomycetota</taxon>
        <taxon>Actinomycetes</taxon>
        <taxon>Geodermatophilales</taxon>
        <taxon>Geodermatophilaceae</taxon>
        <taxon>Klenkia</taxon>
    </lineage>
</organism>
<dbReference type="AlphaFoldDB" id="A0A1H0ITR3"/>
<dbReference type="EMBL" id="FNIR01000005">
    <property type="protein sequence ID" value="SDO34874.1"/>
    <property type="molecule type" value="Genomic_DNA"/>
</dbReference>
<dbReference type="RefSeq" id="WP_091243398.1">
    <property type="nucleotide sequence ID" value="NZ_FNIR01000005.1"/>
</dbReference>
<dbReference type="STRING" id="1052260.SAMN05660199_01770"/>
<gene>
    <name evidence="1" type="ORF">SAMN05660199_01770</name>
</gene>
<dbReference type="Proteomes" id="UP000199088">
    <property type="component" value="Unassembled WGS sequence"/>
</dbReference>
<evidence type="ECO:0000313" key="2">
    <source>
        <dbReference type="Proteomes" id="UP000199088"/>
    </source>
</evidence>
<accession>A0A1H0ITR3</accession>
<sequence length="547" mass="56056">MTEDCAAPRWRLALTRVVTDAPTGWALDAGNRAAGRAAVAELVAADAAFAVVPRPDLLVLDVDLAGVSPTAAAARGRALDALLRAAAGAGVPHVVASSGRPGHRHAFFVIKPAGADRTALEAACRAAGLDVRAAGVRPPLAAHRLGGRGQLLFPPTAARPVQTLRAAPVTGGAAVLAAALGGRLSRRVSAALTGGHAAGGYASASEARMAVAVQCAARGLGADALARLLGDPRSPLGATFRARPARWRAQELGRLWTKAQRWVLAHPQTPVGDRWPAQRVAAAARSSAWPGMAGASNLAVLEVVLDVATRLGRDVVAVSLPDLAVEAGVSTDTARVAVRRLVTAGWLTVAAEATATAARVYRVGIPAGHELEPEAELELPRGGAGGQWEDLGLDAGRWGALGKTAVRVARELSTGPLPAVQLAAALRCSVNSVRIQLRKLAAAGVASNAGALWQLTGLAPEVVAQRLGVAGRQAAARAAVAAVRAARRELQHRWRQAVSALVRAHAAGDQVGWARAAAGLPERVVVAHRRRLVAARTRRGTGEPAAA</sequence>
<keyword evidence="2" id="KW-1185">Reference proteome</keyword>
<reference evidence="2" key="1">
    <citation type="submission" date="2016-10" db="EMBL/GenBank/DDBJ databases">
        <authorList>
            <person name="Varghese N."/>
            <person name="Submissions S."/>
        </authorList>
    </citation>
    <scope>NUCLEOTIDE SEQUENCE [LARGE SCALE GENOMIC DNA]</scope>
    <source>
        <strain evidence="2">DSM 45843</strain>
    </source>
</reference>
<name>A0A1H0ITR3_9ACTN</name>
<evidence type="ECO:0000313" key="1">
    <source>
        <dbReference type="EMBL" id="SDO34874.1"/>
    </source>
</evidence>
<protein>
    <submittedName>
        <fullName evidence="1">Uncharacterized protein</fullName>
    </submittedName>
</protein>
<proteinExistence type="predicted"/>